<evidence type="ECO:0008006" key="4">
    <source>
        <dbReference type="Google" id="ProtNLM"/>
    </source>
</evidence>
<evidence type="ECO:0000313" key="2">
    <source>
        <dbReference type="Ensembl" id="ENSANIP00000001440.1"/>
    </source>
</evidence>
<accession>A0A8B9M1S8</accession>
<feature type="signal peptide" evidence="1">
    <location>
        <begin position="1"/>
        <end position="20"/>
    </location>
</feature>
<reference evidence="2" key="2">
    <citation type="submission" date="2025-09" db="UniProtKB">
        <authorList>
            <consortium name="Ensembl"/>
        </authorList>
    </citation>
    <scope>IDENTIFICATION</scope>
</reference>
<sequence>SILLVVTILHCIFFTRPWTGGLIQVNRGKNFTFPVKIDQNIVEIIWTKNKDKVAEWEGQTNPIYFASLQNRSLLNKENGHLTIFNLENNDAGTYVLDCLTSGEKIISLPFTHQTQEIVIPKKNVPASEKAACFIKVSQTEKSSEISLTQCFPDKKGNEWVTLFLELQTTMSPLQRLSVCLIQFLKLFFNF</sequence>
<dbReference type="InterPro" id="IPR036179">
    <property type="entry name" value="Ig-like_dom_sf"/>
</dbReference>
<protein>
    <recommendedName>
        <fullName evidence="4">LFA3 protein</fullName>
    </recommendedName>
</protein>
<keyword evidence="1" id="KW-0732">Signal</keyword>
<dbReference type="Ensembl" id="ENSANIT00000001475.1">
    <property type="protein sequence ID" value="ENSANIP00000001440.1"/>
    <property type="gene ID" value="ENSANIG00000001041.1"/>
</dbReference>
<evidence type="ECO:0000256" key="1">
    <source>
        <dbReference type="SAM" id="SignalP"/>
    </source>
</evidence>
<name>A0A8B9M1S8_9AVES</name>
<feature type="chain" id="PRO_5034265289" description="LFA3 protein" evidence="1">
    <location>
        <begin position="21"/>
        <end position="190"/>
    </location>
</feature>
<dbReference type="InterPro" id="IPR013783">
    <property type="entry name" value="Ig-like_fold"/>
</dbReference>
<dbReference type="Gene3D" id="2.60.40.10">
    <property type="entry name" value="Immunoglobulins"/>
    <property type="match status" value="1"/>
</dbReference>
<dbReference type="SUPFAM" id="SSF48726">
    <property type="entry name" value="Immunoglobulin"/>
    <property type="match status" value="1"/>
</dbReference>
<evidence type="ECO:0000313" key="3">
    <source>
        <dbReference type="Proteomes" id="UP000694541"/>
    </source>
</evidence>
<organism evidence="2 3">
    <name type="scientific">Accipiter nisus</name>
    <name type="common">Eurasian sparrowhawk</name>
    <dbReference type="NCBI Taxonomy" id="211598"/>
    <lineage>
        <taxon>Eukaryota</taxon>
        <taxon>Metazoa</taxon>
        <taxon>Chordata</taxon>
        <taxon>Craniata</taxon>
        <taxon>Vertebrata</taxon>
        <taxon>Euteleostomi</taxon>
        <taxon>Archelosauria</taxon>
        <taxon>Archosauria</taxon>
        <taxon>Dinosauria</taxon>
        <taxon>Saurischia</taxon>
        <taxon>Theropoda</taxon>
        <taxon>Coelurosauria</taxon>
        <taxon>Aves</taxon>
        <taxon>Neognathae</taxon>
        <taxon>Neoaves</taxon>
        <taxon>Telluraves</taxon>
        <taxon>Accipitrimorphae</taxon>
        <taxon>Accipitriformes</taxon>
        <taxon>Accipitridae</taxon>
        <taxon>Accipitrinae</taxon>
        <taxon>Accipiter</taxon>
    </lineage>
</organism>
<reference evidence="2" key="1">
    <citation type="submission" date="2025-08" db="UniProtKB">
        <authorList>
            <consortium name="Ensembl"/>
        </authorList>
    </citation>
    <scope>IDENTIFICATION</scope>
</reference>
<dbReference type="Proteomes" id="UP000694541">
    <property type="component" value="Unplaced"/>
</dbReference>
<keyword evidence="3" id="KW-1185">Reference proteome</keyword>
<dbReference type="AlphaFoldDB" id="A0A8B9M1S8"/>
<proteinExistence type="predicted"/>